<dbReference type="PANTHER" id="PTHR44240">
    <property type="entry name" value="DNAJ DOMAIN (PROKARYOTIC HEAT SHOCK PROTEIN)-RELATED"/>
    <property type="match status" value="1"/>
</dbReference>
<accession>A0AA41FZR8</accession>
<dbReference type="InterPro" id="IPR036869">
    <property type="entry name" value="J_dom_sf"/>
</dbReference>
<feature type="compositionally biased region" description="Basic and acidic residues" evidence="1">
    <location>
        <begin position="158"/>
        <end position="178"/>
    </location>
</feature>
<dbReference type="InterPro" id="IPR052276">
    <property type="entry name" value="Diphthamide-biosynth_chaperone"/>
</dbReference>
<keyword evidence="5" id="KW-1185">Reference proteome</keyword>
<dbReference type="PANTHER" id="PTHR44240:SF10">
    <property type="entry name" value="J DOMAIN-CONTAINING PROTEIN"/>
    <property type="match status" value="1"/>
</dbReference>
<name>A0AA41FZR8_9EURY</name>
<sequence length="191" mass="21374">MQYDDLSKGVAAVFAVLTVVLTAIGVVVNPAVLFLALMFGVSTYVMYYHLSGKMAASLYERVERRAAQNTGGARRGGFGAGPREEWEPPRDGRTARGTRRARESQQRGRQSTRRRQQRQGKQRRRRQRVQAADGPSPTEAYRTLGLDPDADQGAIKRAYREKVKEVHPDTDSGSEAEFKQVKAAYERLSDD</sequence>
<dbReference type="EMBL" id="JAHQXE010000002">
    <property type="protein sequence ID" value="MBV0901611.1"/>
    <property type="molecule type" value="Genomic_DNA"/>
</dbReference>
<dbReference type="CDD" id="cd06257">
    <property type="entry name" value="DnaJ"/>
    <property type="match status" value="1"/>
</dbReference>
<proteinExistence type="predicted"/>
<comment type="caution">
    <text evidence="4">The sequence shown here is derived from an EMBL/GenBank/DDBJ whole genome shotgun (WGS) entry which is preliminary data.</text>
</comment>
<feature type="compositionally biased region" description="Basic residues" evidence="1">
    <location>
        <begin position="110"/>
        <end position="128"/>
    </location>
</feature>
<feature type="compositionally biased region" description="Basic and acidic residues" evidence="1">
    <location>
        <begin position="82"/>
        <end position="106"/>
    </location>
</feature>
<evidence type="ECO:0000259" key="3">
    <source>
        <dbReference type="PROSITE" id="PS50076"/>
    </source>
</evidence>
<dbReference type="Proteomes" id="UP001166304">
    <property type="component" value="Unassembled WGS sequence"/>
</dbReference>
<reference evidence="4" key="1">
    <citation type="submission" date="2021-06" db="EMBL/GenBank/DDBJ databases">
        <title>New haloarchaea isolates fom saline soil.</title>
        <authorList>
            <person name="Duran-Viseras A."/>
            <person name="Sanchez-Porro C.S."/>
            <person name="Ventosa A."/>
        </authorList>
    </citation>
    <scope>NUCLEOTIDE SEQUENCE</scope>
    <source>
        <strain evidence="4">JCM 18369</strain>
    </source>
</reference>
<evidence type="ECO:0000313" key="4">
    <source>
        <dbReference type="EMBL" id="MBV0901611.1"/>
    </source>
</evidence>
<dbReference type="RefSeq" id="WP_162412813.1">
    <property type="nucleotide sequence ID" value="NZ_JAHQXE010000002.1"/>
</dbReference>
<evidence type="ECO:0000256" key="2">
    <source>
        <dbReference type="SAM" id="Phobius"/>
    </source>
</evidence>
<evidence type="ECO:0000256" key="1">
    <source>
        <dbReference type="SAM" id="MobiDB-lite"/>
    </source>
</evidence>
<evidence type="ECO:0000313" key="5">
    <source>
        <dbReference type="Proteomes" id="UP001166304"/>
    </source>
</evidence>
<keyword evidence="2" id="KW-0812">Transmembrane</keyword>
<keyword evidence="2" id="KW-0472">Membrane</keyword>
<dbReference type="PRINTS" id="PR00625">
    <property type="entry name" value="JDOMAIN"/>
</dbReference>
<gene>
    <name evidence="4" type="ORF">KTS37_07390</name>
</gene>
<dbReference type="InterPro" id="IPR001623">
    <property type="entry name" value="DnaJ_domain"/>
</dbReference>
<feature type="region of interest" description="Disordered" evidence="1">
    <location>
        <begin position="67"/>
        <end position="178"/>
    </location>
</feature>
<dbReference type="SMART" id="SM00271">
    <property type="entry name" value="DnaJ"/>
    <property type="match status" value="1"/>
</dbReference>
<keyword evidence="2" id="KW-1133">Transmembrane helix</keyword>
<feature type="transmembrane region" description="Helical" evidence="2">
    <location>
        <begin position="12"/>
        <end position="45"/>
    </location>
</feature>
<dbReference type="Gene3D" id="1.10.287.110">
    <property type="entry name" value="DnaJ domain"/>
    <property type="match status" value="1"/>
</dbReference>
<dbReference type="AlphaFoldDB" id="A0AA41FZR8"/>
<dbReference type="SUPFAM" id="SSF46565">
    <property type="entry name" value="Chaperone J-domain"/>
    <property type="match status" value="1"/>
</dbReference>
<organism evidence="4 5">
    <name type="scientific">Haloarcula salina</name>
    <dbReference type="NCBI Taxonomy" id="1429914"/>
    <lineage>
        <taxon>Archaea</taxon>
        <taxon>Methanobacteriati</taxon>
        <taxon>Methanobacteriota</taxon>
        <taxon>Stenosarchaea group</taxon>
        <taxon>Halobacteria</taxon>
        <taxon>Halobacteriales</taxon>
        <taxon>Haloarculaceae</taxon>
        <taxon>Haloarcula</taxon>
    </lineage>
</organism>
<dbReference type="PROSITE" id="PS50076">
    <property type="entry name" value="DNAJ_2"/>
    <property type="match status" value="1"/>
</dbReference>
<dbReference type="Pfam" id="PF00226">
    <property type="entry name" value="DnaJ"/>
    <property type="match status" value="1"/>
</dbReference>
<protein>
    <submittedName>
        <fullName evidence="4">J domain-containing protein</fullName>
    </submittedName>
</protein>
<feature type="domain" description="J" evidence="3">
    <location>
        <begin position="139"/>
        <end position="191"/>
    </location>
</feature>